<evidence type="ECO:0000313" key="3">
    <source>
        <dbReference type="Proteomes" id="UP000032721"/>
    </source>
</evidence>
<reference evidence="1 3" key="1">
    <citation type="submission" date="2013-07" db="EMBL/GenBank/DDBJ databases">
        <authorList>
            <person name="Genoscope - CEA"/>
        </authorList>
    </citation>
    <scope>NUCLEOTIDE SEQUENCE [LARGE SCALE GENOMIC DNA]</scope>
    <source>
        <strain evidence="1">FRM16</strain>
        <strain evidence="3">FRM16 / DSM 17909</strain>
    </source>
</reference>
<dbReference type="RefSeq" id="WP_045971663.1">
    <property type="nucleotide sequence ID" value="NZ_CAWMED010000001.1"/>
</dbReference>
<dbReference type="Proteomes" id="UP000324170">
    <property type="component" value="Unassembled WGS sequence"/>
</dbReference>
<dbReference type="EMBL" id="FO704550">
    <property type="protein sequence ID" value="CDG18437.1"/>
    <property type="molecule type" value="Genomic_DNA"/>
</dbReference>
<keyword evidence="4" id="KW-1185">Reference proteome</keyword>
<dbReference type="Proteomes" id="UP000032721">
    <property type="component" value="Chromosome"/>
</dbReference>
<dbReference type="EMBL" id="VNHN01000012">
    <property type="protein sequence ID" value="TYP11578.1"/>
    <property type="molecule type" value="Genomic_DNA"/>
</dbReference>
<dbReference type="HOGENOM" id="CLU_2588928_0_0_6"/>
<dbReference type="AlphaFoldDB" id="A0A068QTU0"/>
<dbReference type="SUPFAM" id="SSF101756">
    <property type="entry name" value="Hypothetical protein YgiW"/>
    <property type="match status" value="1"/>
</dbReference>
<evidence type="ECO:0000313" key="4">
    <source>
        <dbReference type="Proteomes" id="UP000324170"/>
    </source>
</evidence>
<proteinExistence type="predicted"/>
<name>A0A068QTU0_9GAMM</name>
<dbReference type="OrthoDB" id="6445420at2"/>
<sequence>MNIPYQYHVNYQQPYDWTVLKGKSASSIPEHYYLFKDENGNIKIMLYCDNGKPVMSKDLLVIKNKYLRGWSHSIYASTKK</sequence>
<reference evidence="2 4" key="2">
    <citation type="submission" date="2019-07" db="EMBL/GenBank/DDBJ databases">
        <title>Genomic Encyclopedia of Type Strains, Phase I: the one thousand microbial genomes (KMG-I) project.</title>
        <authorList>
            <person name="Kyrpides N."/>
        </authorList>
    </citation>
    <scope>NUCLEOTIDE SEQUENCE [LARGE SCALE GENOMIC DNA]</scope>
    <source>
        <strain evidence="2 4">DSM 17909</strain>
    </source>
</reference>
<evidence type="ECO:0000313" key="1">
    <source>
        <dbReference type="EMBL" id="CDG18437.1"/>
    </source>
</evidence>
<gene>
    <name evidence="2" type="ORF">LY16_01064</name>
    <name evidence="1" type="ORF">XDD1_2738</name>
</gene>
<protein>
    <submittedName>
        <fullName evidence="1">Uncharacterized protein</fullName>
    </submittedName>
</protein>
<dbReference type="InterPro" id="IPR036700">
    <property type="entry name" value="BOBF_sf"/>
</dbReference>
<accession>A0A068QTU0</accession>
<evidence type="ECO:0000313" key="2">
    <source>
        <dbReference type="EMBL" id="TYP11578.1"/>
    </source>
</evidence>
<organism evidence="1 3">
    <name type="scientific">Xenorhabdus doucetiae</name>
    <dbReference type="NCBI Taxonomy" id="351671"/>
    <lineage>
        <taxon>Bacteria</taxon>
        <taxon>Pseudomonadati</taxon>
        <taxon>Pseudomonadota</taxon>
        <taxon>Gammaproteobacteria</taxon>
        <taxon>Enterobacterales</taxon>
        <taxon>Morganellaceae</taxon>
        <taxon>Xenorhabdus</taxon>
    </lineage>
</organism>
<dbReference type="KEGG" id="xdo:XDD1_2738"/>